<organism evidence="1 2">
    <name type="scientific">Engystomops pustulosus</name>
    <name type="common">Tungara frog</name>
    <name type="synonym">Physalaemus pustulosus</name>
    <dbReference type="NCBI Taxonomy" id="76066"/>
    <lineage>
        <taxon>Eukaryota</taxon>
        <taxon>Metazoa</taxon>
        <taxon>Chordata</taxon>
        <taxon>Craniata</taxon>
        <taxon>Vertebrata</taxon>
        <taxon>Euteleostomi</taxon>
        <taxon>Amphibia</taxon>
        <taxon>Batrachia</taxon>
        <taxon>Anura</taxon>
        <taxon>Neobatrachia</taxon>
        <taxon>Hyloidea</taxon>
        <taxon>Leptodactylidae</taxon>
        <taxon>Leiuperinae</taxon>
        <taxon>Engystomops</taxon>
    </lineage>
</organism>
<evidence type="ECO:0000313" key="1">
    <source>
        <dbReference type="EMBL" id="KAG8537739.1"/>
    </source>
</evidence>
<proteinExistence type="predicted"/>
<dbReference type="GO" id="GO:0006364">
    <property type="term" value="P:rRNA processing"/>
    <property type="evidence" value="ECO:0007669"/>
    <property type="project" value="TreeGrafter"/>
</dbReference>
<protein>
    <submittedName>
        <fullName evidence="1">Uncharacterized protein</fullName>
    </submittedName>
</protein>
<feature type="non-terminal residue" evidence="1">
    <location>
        <position position="70"/>
    </location>
</feature>
<comment type="caution">
    <text evidence="1">The sequence shown here is derived from an EMBL/GenBank/DDBJ whole genome shotgun (WGS) entry which is preliminary data.</text>
</comment>
<dbReference type="PANTHER" id="PTHR34105:SF1">
    <property type="entry name" value="PROLINE-, GLUTAMIC ACID- AND LEUCINE-RICH PROTEIN 1"/>
    <property type="match status" value="1"/>
</dbReference>
<dbReference type="AlphaFoldDB" id="A0AAV6YJX5"/>
<dbReference type="GO" id="GO:0005634">
    <property type="term" value="C:nucleus"/>
    <property type="evidence" value="ECO:0007669"/>
    <property type="project" value="TreeGrafter"/>
</dbReference>
<reference evidence="1" key="1">
    <citation type="thesis" date="2020" institute="ProQuest LLC" country="789 East Eisenhower Parkway, Ann Arbor, MI, USA">
        <title>Comparative Genomics and Chromosome Evolution.</title>
        <authorList>
            <person name="Mudd A.B."/>
        </authorList>
    </citation>
    <scope>NUCLEOTIDE SEQUENCE</scope>
    <source>
        <strain evidence="1">237g6f4</strain>
        <tissue evidence="1">Blood</tissue>
    </source>
</reference>
<sequence length="70" mass="7936">GKLTAFFLSLLDEENVQIQELACQCFSLLPSLGSGFSQGMKHTENWERQIQSVLCSLHVVFQQLYQDAET</sequence>
<gene>
    <name evidence="1" type="ORF">GDO81_024000</name>
</gene>
<feature type="non-terminal residue" evidence="1">
    <location>
        <position position="1"/>
    </location>
</feature>
<accession>A0AAV6YJX5</accession>
<name>A0AAV6YJX5_ENGPU</name>
<dbReference type="Proteomes" id="UP000824782">
    <property type="component" value="Unassembled WGS sequence"/>
</dbReference>
<evidence type="ECO:0000313" key="2">
    <source>
        <dbReference type="Proteomes" id="UP000824782"/>
    </source>
</evidence>
<dbReference type="PANTHER" id="PTHR34105">
    <property type="entry name" value="PROLINE-, GLUTAMIC ACID- AND LEUCINE-RICH PROTEIN 1"/>
    <property type="match status" value="1"/>
</dbReference>
<dbReference type="EMBL" id="WNYA01027251">
    <property type="protein sequence ID" value="KAG8537739.1"/>
    <property type="molecule type" value="Genomic_DNA"/>
</dbReference>
<keyword evidence="2" id="KW-1185">Reference proteome</keyword>